<dbReference type="GO" id="GO:0003677">
    <property type="term" value="F:DNA binding"/>
    <property type="evidence" value="ECO:0007669"/>
    <property type="project" value="InterPro"/>
</dbReference>
<dbReference type="GO" id="GO:0005829">
    <property type="term" value="C:cytosol"/>
    <property type="evidence" value="ECO:0007669"/>
    <property type="project" value="TreeGrafter"/>
</dbReference>
<evidence type="ECO:0000313" key="3">
    <source>
        <dbReference type="EMBL" id="HJB06821.1"/>
    </source>
</evidence>
<dbReference type="PANTHER" id="PTHR30231:SF41">
    <property type="entry name" value="DNA POLYMERASE III SUBUNIT EPSILON"/>
    <property type="match status" value="1"/>
</dbReference>
<evidence type="ECO:0000256" key="1">
    <source>
        <dbReference type="ARBA" id="ARBA00022839"/>
    </source>
</evidence>
<dbReference type="InterPro" id="IPR006054">
    <property type="entry name" value="DnaQ"/>
</dbReference>
<organism evidence="3 4">
    <name type="scientific">Candidatus Enterocloster faecavium</name>
    <dbReference type="NCBI Taxonomy" id="2838560"/>
    <lineage>
        <taxon>Bacteria</taxon>
        <taxon>Bacillati</taxon>
        <taxon>Bacillota</taxon>
        <taxon>Clostridia</taxon>
        <taxon>Lachnospirales</taxon>
        <taxon>Lachnospiraceae</taxon>
        <taxon>Enterocloster</taxon>
    </lineage>
</organism>
<dbReference type="FunFam" id="3.30.420.10:FF:000045">
    <property type="entry name" value="3'-5' exonuclease DinG"/>
    <property type="match status" value="1"/>
</dbReference>
<dbReference type="SUPFAM" id="SSF53098">
    <property type="entry name" value="Ribonuclease H-like"/>
    <property type="match status" value="1"/>
</dbReference>
<accession>A0A9D2L6I8</accession>
<dbReference type="Pfam" id="PF00929">
    <property type="entry name" value="RNase_T"/>
    <property type="match status" value="1"/>
</dbReference>
<comment type="caution">
    <text evidence="3">The sequence shown here is derived from an EMBL/GenBank/DDBJ whole genome shotgun (WGS) entry which is preliminary data.</text>
</comment>
<dbReference type="GO" id="GO:0008408">
    <property type="term" value="F:3'-5' exonuclease activity"/>
    <property type="evidence" value="ECO:0007669"/>
    <property type="project" value="TreeGrafter"/>
</dbReference>
<dbReference type="Proteomes" id="UP000886804">
    <property type="component" value="Unassembled WGS sequence"/>
</dbReference>
<evidence type="ECO:0000259" key="2">
    <source>
        <dbReference type="SMART" id="SM00479"/>
    </source>
</evidence>
<dbReference type="CDD" id="cd06127">
    <property type="entry name" value="DEDDh"/>
    <property type="match status" value="1"/>
</dbReference>
<protein>
    <submittedName>
        <fullName evidence="3">3'-5' exonuclease</fullName>
    </submittedName>
</protein>
<gene>
    <name evidence="3" type="ORF">H9716_03035</name>
</gene>
<dbReference type="SMART" id="SM00479">
    <property type="entry name" value="EXOIII"/>
    <property type="match status" value="1"/>
</dbReference>
<dbReference type="GO" id="GO:0003887">
    <property type="term" value="F:DNA-directed DNA polymerase activity"/>
    <property type="evidence" value="ECO:0007669"/>
    <property type="project" value="InterPro"/>
</dbReference>
<proteinExistence type="predicted"/>
<dbReference type="EMBL" id="DWYS01000039">
    <property type="protein sequence ID" value="HJB06821.1"/>
    <property type="molecule type" value="Genomic_DNA"/>
</dbReference>
<dbReference type="NCBIfam" id="TIGR00573">
    <property type="entry name" value="dnaq"/>
    <property type="match status" value="1"/>
</dbReference>
<dbReference type="InterPro" id="IPR036397">
    <property type="entry name" value="RNaseH_sf"/>
</dbReference>
<keyword evidence="1 3" id="KW-0269">Exonuclease</keyword>
<dbReference type="Gene3D" id="3.30.420.10">
    <property type="entry name" value="Ribonuclease H-like superfamily/Ribonuclease H"/>
    <property type="match status" value="1"/>
</dbReference>
<reference evidence="3" key="2">
    <citation type="submission" date="2021-04" db="EMBL/GenBank/DDBJ databases">
        <authorList>
            <person name="Gilroy R."/>
        </authorList>
    </citation>
    <scope>NUCLEOTIDE SEQUENCE</scope>
    <source>
        <strain evidence="3">CHK188-4685</strain>
    </source>
</reference>
<sequence length="244" mass="26923">MTAANSYIAIDVETTGLAPGRDKILEIAALYVEEGKIRDKLVTLIHPGRPIAPEITRLTGITDEMVVDAPKVEAVIGELVSFCGELPLLGHNVSFDYSFLQRAAAGAGLKLPSAVLDTLGLCRSLMPAGESKSLCSACAWYGISQTEAHRAQADAVSAHLLYQKLREQYGAGRPELFEPRVLELRVKREQPATKRQKDYLRDLAKYHRINVTVQIDSLSRSEASRMIDRIISQYGRMTKKVNAE</sequence>
<reference evidence="3" key="1">
    <citation type="journal article" date="2021" name="PeerJ">
        <title>Extensive microbial diversity within the chicken gut microbiome revealed by metagenomics and culture.</title>
        <authorList>
            <person name="Gilroy R."/>
            <person name="Ravi A."/>
            <person name="Getino M."/>
            <person name="Pursley I."/>
            <person name="Horton D.L."/>
            <person name="Alikhan N.F."/>
            <person name="Baker D."/>
            <person name="Gharbi K."/>
            <person name="Hall N."/>
            <person name="Watson M."/>
            <person name="Adriaenssens E.M."/>
            <person name="Foster-Nyarko E."/>
            <person name="Jarju S."/>
            <person name="Secka A."/>
            <person name="Antonio M."/>
            <person name="Oren A."/>
            <person name="Chaudhuri R.R."/>
            <person name="La Ragione R."/>
            <person name="Hildebrand F."/>
            <person name="Pallen M.J."/>
        </authorList>
    </citation>
    <scope>NUCLEOTIDE SEQUENCE</scope>
    <source>
        <strain evidence="3">CHK188-4685</strain>
    </source>
</reference>
<dbReference type="InterPro" id="IPR012337">
    <property type="entry name" value="RNaseH-like_sf"/>
</dbReference>
<dbReference type="AlphaFoldDB" id="A0A9D2L6I8"/>
<feature type="domain" description="Exonuclease" evidence="2">
    <location>
        <begin position="6"/>
        <end position="171"/>
    </location>
</feature>
<keyword evidence="1 3" id="KW-0540">Nuclease</keyword>
<dbReference type="PANTHER" id="PTHR30231">
    <property type="entry name" value="DNA POLYMERASE III SUBUNIT EPSILON"/>
    <property type="match status" value="1"/>
</dbReference>
<evidence type="ECO:0000313" key="4">
    <source>
        <dbReference type="Proteomes" id="UP000886804"/>
    </source>
</evidence>
<dbReference type="GO" id="GO:0045004">
    <property type="term" value="P:DNA replication proofreading"/>
    <property type="evidence" value="ECO:0007669"/>
    <property type="project" value="TreeGrafter"/>
</dbReference>
<name>A0A9D2L6I8_9FIRM</name>
<dbReference type="InterPro" id="IPR013520">
    <property type="entry name" value="Ribonucl_H"/>
</dbReference>
<keyword evidence="1 3" id="KW-0378">Hydrolase</keyword>